<evidence type="ECO:0000256" key="5">
    <source>
        <dbReference type="ARBA" id="ARBA00022691"/>
    </source>
</evidence>
<dbReference type="AlphaFoldDB" id="A0A6J6X4N1"/>
<dbReference type="InterPro" id="IPR014777">
    <property type="entry name" value="4pyrrole_Mease_sub1"/>
</dbReference>
<evidence type="ECO:0000256" key="1">
    <source>
        <dbReference type="ARBA" id="ARBA00022490"/>
    </source>
</evidence>
<dbReference type="InterPro" id="IPR000878">
    <property type="entry name" value="4pyrrol_Mease"/>
</dbReference>
<keyword evidence="1" id="KW-0963">Cytoplasm</keyword>
<proteinExistence type="inferred from homology"/>
<gene>
    <name evidence="7" type="ORF">UFOPK2996_00488</name>
</gene>
<feature type="domain" description="Tetrapyrrole methylase" evidence="6">
    <location>
        <begin position="5"/>
        <end position="206"/>
    </location>
</feature>
<dbReference type="PANTHER" id="PTHR46111">
    <property type="entry name" value="RIBOSOMAL RNA SMALL SUBUNIT METHYLTRANSFERASE I"/>
    <property type="match status" value="1"/>
</dbReference>
<evidence type="ECO:0000313" key="7">
    <source>
        <dbReference type="EMBL" id="CAB4791379.1"/>
    </source>
</evidence>
<dbReference type="EMBL" id="CAFAAH010000045">
    <property type="protein sequence ID" value="CAB4791379.1"/>
    <property type="molecule type" value="Genomic_DNA"/>
</dbReference>
<dbReference type="FunFam" id="3.30.950.10:FF:000002">
    <property type="entry name" value="Ribosomal RNA small subunit methyltransferase I"/>
    <property type="match status" value="1"/>
</dbReference>
<dbReference type="Pfam" id="PF00590">
    <property type="entry name" value="TP_methylase"/>
    <property type="match status" value="1"/>
</dbReference>
<dbReference type="HAMAP" id="MF_01877">
    <property type="entry name" value="16SrRNA_methyltr_I"/>
    <property type="match status" value="1"/>
</dbReference>
<keyword evidence="2" id="KW-0698">rRNA processing</keyword>
<evidence type="ECO:0000256" key="2">
    <source>
        <dbReference type="ARBA" id="ARBA00022552"/>
    </source>
</evidence>
<reference evidence="7" key="1">
    <citation type="submission" date="2020-05" db="EMBL/GenBank/DDBJ databases">
        <authorList>
            <person name="Chiriac C."/>
            <person name="Salcher M."/>
            <person name="Ghai R."/>
            <person name="Kavagutti S V."/>
        </authorList>
    </citation>
    <scope>NUCLEOTIDE SEQUENCE</scope>
</reference>
<dbReference type="FunFam" id="3.40.1010.10:FF:000007">
    <property type="entry name" value="Ribosomal RNA small subunit methyltransferase I"/>
    <property type="match status" value="1"/>
</dbReference>
<keyword evidence="4" id="KW-0808">Transferase</keyword>
<name>A0A6J6X4N1_9ZZZZ</name>
<keyword evidence="3" id="KW-0489">Methyltransferase</keyword>
<dbReference type="PIRSF" id="PIRSF005917">
    <property type="entry name" value="MTase_YraL"/>
    <property type="match status" value="1"/>
</dbReference>
<dbReference type="PANTHER" id="PTHR46111:SF1">
    <property type="entry name" value="RIBOSOMAL RNA SMALL SUBUNIT METHYLTRANSFERASE I"/>
    <property type="match status" value="1"/>
</dbReference>
<evidence type="ECO:0000256" key="4">
    <source>
        <dbReference type="ARBA" id="ARBA00022679"/>
    </source>
</evidence>
<dbReference type="InterPro" id="IPR014776">
    <property type="entry name" value="4pyrrole_Mease_sub2"/>
</dbReference>
<dbReference type="NCBIfam" id="TIGR00096">
    <property type="entry name" value="16S rRNA (cytidine(1402)-2'-O)-methyltransferase"/>
    <property type="match status" value="1"/>
</dbReference>
<dbReference type="Gene3D" id="3.30.950.10">
    <property type="entry name" value="Methyltransferase, Cobalt-precorrin-4 Transmethylase, Domain 2"/>
    <property type="match status" value="1"/>
</dbReference>
<dbReference type="GO" id="GO:0032259">
    <property type="term" value="P:methylation"/>
    <property type="evidence" value="ECO:0007669"/>
    <property type="project" value="UniProtKB-KW"/>
</dbReference>
<evidence type="ECO:0000256" key="3">
    <source>
        <dbReference type="ARBA" id="ARBA00022603"/>
    </source>
</evidence>
<dbReference type="CDD" id="cd11648">
    <property type="entry name" value="RsmI"/>
    <property type="match status" value="1"/>
</dbReference>
<dbReference type="InterPro" id="IPR008189">
    <property type="entry name" value="rRNA_ssu_MeTfrase_I"/>
</dbReference>
<dbReference type="SUPFAM" id="SSF53790">
    <property type="entry name" value="Tetrapyrrole methylase"/>
    <property type="match status" value="1"/>
</dbReference>
<sequence>MSGSLIVVATPIGNLGDLSPRAVEALAGADVIACEDTRRTRGLLTHSGIAAAGRLVSVHAHNEDERAERLVARMLDGERVAYVTDAGTPMVSDPGARLVQAAVLAGVNIEVVPGPSAVLAALVLSGFPADRFAFEGFIPRRGKERAARLSSIAQDLRPTVLYEAPNRVAATLADLAEACGPERACCVARELTKMHEEVKRLSLGDAAAWMAVTEPRGEYVIVVGPGVEAEVVIDDATLLSAVSAEMASGASLRDASASVAEMHAVPKRRVYELALASQRK</sequence>
<keyword evidence="5" id="KW-0949">S-adenosyl-L-methionine</keyword>
<organism evidence="7">
    <name type="scientific">freshwater metagenome</name>
    <dbReference type="NCBI Taxonomy" id="449393"/>
    <lineage>
        <taxon>unclassified sequences</taxon>
        <taxon>metagenomes</taxon>
        <taxon>ecological metagenomes</taxon>
    </lineage>
</organism>
<dbReference type="GO" id="GO:0006364">
    <property type="term" value="P:rRNA processing"/>
    <property type="evidence" value="ECO:0007669"/>
    <property type="project" value="UniProtKB-KW"/>
</dbReference>
<dbReference type="Gene3D" id="3.40.1010.10">
    <property type="entry name" value="Cobalt-precorrin-4 Transmethylase, Domain 1"/>
    <property type="match status" value="1"/>
</dbReference>
<protein>
    <submittedName>
        <fullName evidence="7">Unannotated protein</fullName>
    </submittedName>
</protein>
<dbReference type="InterPro" id="IPR035996">
    <property type="entry name" value="4pyrrol_Methylase_sf"/>
</dbReference>
<evidence type="ECO:0000259" key="6">
    <source>
        <dbReference type="Pfam" id="PF00590"/>
    </source>
</evidence>
<dbReference type="GO" id="GO:0008168">
    <property type="term" value="F:methyltransferase activity"/>
    <property type="evidence" value="ECO:0007669"/>
    <property type="project" value="UniProtKB-KW"/>
</dbReference>
<accession>A0A6J6X4N1</accession>